<dbReference type="GO" id="GO:0003723">
    <property type="term" value="F:RNA binding"/>
    <property type="evidence" value="ECO:0007669"/>
    <property type="project" value="UniProtKB-UniRule"/>
</dbReference>
<keyword evidence="18" id="KW-1185">Reference proteome</keyword>
<feature type="domain" description="RRM" evidence="15">
    <location>
        <begin position="221"/>
        <end position="298"/>
    </location>
</feature>
<dbReference type="InterPro" id="IPR012677">
    <property type="entry name" value="Nucleotide-bd_a/b_plait_sf"/>
</dbReference>
<feature type="compositionally biased region" description="Low complexity" evidence="14">
    <location>
        <begin position="1"/>
        <end position="13"/>
    </location>
</feature>
<evidence type="ECO:0000256" key="10">
    <source>
        <dbReference type="ARBA" id="ARBA00022884"/>
    </source>
</evidence>
<evidence type="ECO:0000256" key="14">
    <source>
        <dbReference type="SAM" id="MobiDB-lite"/>
    </source>
</evidence>
<keyword evidence="10 12" id="KW-0694">RNA-binding</keyword>
<dbReference type="GO" id="GO:0010494">
    <property type="term" value="C:cytoplasmic stress granule"/>
    <property type="evidence" value="ECO:0007669"/>
    <property type="project" value="UniProtKB-ARBA"/>
</dbReference>
<dbReference type="SMART" id="SM00360">
    <property type="entry name" value="RRM"/>
    <property type="match status" value="4"/>
</dbReference>
<dbReference type="NCBIfam" id="TIGR01628">
    <property type="entry name" value="PABP-1234"/>
    <property type="match status" value="1"/>
</dbReference>
<dbReference type="GO" id="GO:0006397">
    <property type="term" value="P:mRNA processing"/>
    <property type="evidence" value="ECO:0007669"/>
    <property type="project" value="UniProtKB-KW"/>
</dbReference>
<keyword evidence="8" id="KW-0509">mRNA transport</keyword>
<dbReference type="FunFam" id="3.30.70.330:FF:000441">
    <property type="entry name" value="Polyadenylate-binding protein"/>
    <property type="match status" value="1"/>
</dbReference>
<dbReference type="FunFam" id="1.10.1900.10:FF:000004">
    <property type="entry name" value="Polyadenylate-binding protein"/>
    <property type="match status" value="1"/>
</dbReference>
<accession>A0A166I2L5</accession>
<dbReference type="PROSITE" id="PS50102">
    <property type="entry name" value="RRM"/>
    <property type="match status" value="4"/>
</dbReference>
<sequence length="740" mass="79142">MSSPTIEAAAPAPETAPLPPSAAPYNPPAPQSSVAPSPSASLYVGELDPTVTEAMLFEIFNMIGPVASIRVCRDAVTRRSLGYAYVNYLNTNDGERALEQLNYSLIKNRACRIMWSQRDPALRKTGQGNIFIKNLDEQIDNKALHDTFAAFGNVLSCKVATDERGESKGYGFVHYETAEAADTAIKAVNGMLLNDKKVYVGHHISRKERQSKIDEQKAAFTNLYIKNVDTEVTQDEFEALFVKFGPVTSALISVDEEGKSKGFGFVNYEDHEHAAQAVDELHDTELNGKKLFVSRAQKKAEREEELRRSYEQAKMEKMSKYQGVNLYIKNLEDDVDDEKLRGEFEPYGSVTSCKVMRDEKGTSKGFGFVCFSSPDEATKAVAEMNNKMIGSKPLYVSLAQRREVRRQQLESQIAQRNQIRMQQAAAAGLPAGYINGPMYYPPGPGGFPPQAGRGMMPYGQPGPGMMPPRPRYPPQNGQGMPMPGPYPQGPPQGYGMPGGGFQRGGGPPRPPGGGRGGPGSSPTNPNVPIPRATGPPPPNGAAPRAGPPPPQGGAPAPRPPPAGAPVAGAGRGAYKGVPPPRAAPAGGAPPAAGAPEVPGAPNITAAALANASPMEQKQMLGEVIYMKIANAQPELAGKITGMLLEMDNAELLHLLEAPDAMNSKVNEALIVLHEFAKDDAAAEAAAAAAAAAPAALCVQYPTEDSLATLTVNSPLILPDPTHRNRRRPRRKESRTPFEEA</sequence>
<feature type="region of interest" description="Disordered" evidence="14">
    <location>
        <begin position="714"/>
        <end position="740"/>
    </location>
</feature>
<dbReference type="InterPro" id="IPR003954">
    <property type="entry name" value="RRM_euk-type"/>
</dbReference>
<evidence type="ECO:0000256" key="9">
    <source>
        <dbReference type="ARBA" id="ARBA00022845"/>
    </source>
</evidence>
<evidence type="ECO:0000256" key="5">
    <source>
        <dbReference type="ARBA" id="ARBA00022490"/>
    </source>
</evidence>
<dbReference type="InterPro" id="IPR002004">
    <property type="entry name" value="PABP_HYD_C"/>
</dbReference>
<feature type="region of interest" description="Disordered" evidence="14">
    <location>
        <begin position="1"/>
        <end position="39"/>
    </location>
</feature>
<dbReference type="PROSITE" id="PS51309">
    <property type="entry name" value="PABC"/>
    <property type="match status" value="1"/>
</dbReference>
<dbReference type="SUPFAM" id="SSF54928">
    <property type="entry name" value="RNA-binding domain, RBD"/>
    <property type="match status" value="2"/>
</dbReference>
<reference evidence="17 18" key="1">
    <citation type="journal article" date="2016" name="Mol. Biol. Evol.">
        <title>Comparative Genomics of Early-Diverging Mushroom-Forming Fungi Provides Insights into the Origins of Lignocellulose Decay Capabilities.</title>
        <authorList>
            <person name="Nagy L.G."/>
            <person name="Riley R."/>
            <person name="Tritt A."/>
            <person name="Adam C."/>
            <person name="Daum C."/>
            <person name="Floudas D."/>
            <person name="Sun H."/>
            <person name="Yadav J.S."/>
            <person name="Pangilinan J."/>
            <person name="Larsson K.H."/>
            <person name="Matsuura K."/>
            <person name="Barry K."/>
            <person name="Labutti K."/>
            <person name="Kuo R."/>
            <person name="Ohm R.A."/>
            <person name="Bhattacharya S.S."/>
            <person name="Shirouzu T."/>
            <person name="Yoshinaga Y."/>
            <person name="Martin F.M."/>
            <person name="Grigoriev I.V."/>
            <person name="Hibbett D.S."/>
        </authorList>
    </citation>
    <scope>NUCLEOTIDE SEQUENCE [LARGE SCALE GENOMIC DNA]</scope>
    <source>
        <strain evidence="17 18">CBS 109695</strain>
    </source>
</reference>
<dbReference type="FunFam" id="3.30.70.330:FF:000648">
    <property type="entry name" value="Polyadenylate-binding protein"/>
    <property type="match status" value="1"/>
</dbReference>
<feature type="domain" description="PABC" evidence="16">
    <location>
        <begin position="600"/>
        <end position="677"/>
    </location>
</feature>
<dbReference type="InterPro" id="IPR045305">
    <property type="entry name" value="RRM2_I_PABPs"/>
</dbReference>
<dbReference type="EMBL" id="KV417563">
    <property type="protein sequence ID" value="KZP19483.1"/>
    <property type="molecule type" value="Genomic_DNA"/>
</dbReference>
<evidence type="ECO:0000256" key="3">
    <source>
        <dbReference type="ARBA" id="ARBA00008557"/>
    </source>
</evidence>
<comment type="subcellular location">
    <subcellularLocation>
        <location evidence="2 13">Cytoplasm</location>
    </subcellularLocation>
    <subcellularLocation>
        <location evidence="1">Nucleus</location>
    </subcellularLocation>
</comment>
<evidence type="ECO:0000256" key="11">
    <source>
        <dbReference type="ARBA" id="ARBA00023242"/>
    </source>
</evidence>
<evidence type="ECO:0000256" key="8">
    <source>
        <dbReference type="ARBA" id="ARBA00022816"/>
    </source>
</evidence>
<dbReference type="SUPFAM" id="SSF63570">
    <property type="entry name" value="PABC (PABP) domain"/>
    <property type="match status" value="1"/>
</dbReference>
<evidence type="ECO:0000256" key="4">
    <source>
        <dbReference type="ARBA" id="ARBA00022448"/>
    </source>
</evidence>
<dbReference type="STRING" id="436010.A0A166I2L5"/>
<dbReference type="InterPro" id="IPR036053">
    <property type="entry name" value="PABP-dom"/>
</dbReference>
<evidence type="ECO:0000259" key="15">
    <source>
        <dbReference type="PROSITE" id="PS50102"/>
    </source>
</evidence>
<dbReference type="Gene3D" id="3.30.70.330">
    <property type="match status" value="4"/>
</dbReference>
<comment type="function">
    <text evidence="13">Binds the poly(A) tail of mRNA.</text>
</comment>
<evidence type="ECO:0000256" key="2">
    <source>
        <dbReference type="ARBA" id="ARBA00004496"/>
    </source>
</evidence>
<feature type="compositionally biased region" description="Pro residues" evidence="14">
    <location>
        <begin position="464"/>
        <end position="473"/>
    </location>
</feature>
<feature type="compositionally biased region" description="Low complexity" evidence="14">
    <location>
        <begin position="583"/>
        <end position="596"/>
    </location>
</feature>
<feature type="domain" description="RRM" evidence="15">
    <location>
        <begin position="40"/>
        <end position="118"/>
    </location>
</feature>
<comment type="similarity">
    <text evidence="3 13">Belongs to the polyadenylate-binding protein type-1 family.</text>
</comment>
<dbReference type="GO" id="GO:0005634">
    <property type="term" value="C:nucleus"/>
    <property type="evidence" value="ECO:0007669"/>
    <property type="project" value="UniProtKB-SubCell"/>
</dbReference>
<feature type="compositionally biased region" description="Basic residues" evidence="14">
    <location>
        <begin position="723"/>
        <end position="732"/>
    </location>
</feature>
<keyword evidence="9" id="KW-0810">Translation regulation</keyword>
<feature type="domain" description="RRM" evidence="15">
    <location>
        <begin position="128"/>
        <end position="205"/>
    </location>
</feature>
<feature type="compositionally biased region" description="Gly residues" evidence="14">
    <location>
        <begin position="495"/>
        <end position="519"/>
    </location>
</feature>
<dbReference type="InterPro" id="IPR034364">
    <property type="entry name" value="PABP_RRM1"/>
</dbReference>
<proteinExistence type="inferred from homology"/>
<dbReference type="SMART" id="SM00517">
    <property type="entry name" value="PolyA"/>
    <property type="match status" value="1"/>
</dbReference>
<dbReference type="AlphaFoldDB" id="A0A166I2L5"/>
<dbReference type="SMART" id="SM00361">
    <property type="entry name" value="RRM_1"/>
    <property type="match status" value="4"/>
</dbReference>
<dbReference type="Pfam" id="PF00658">
    <property type="entry name" value="MLLE"/>
    <property type="match status" value="1"/>
</dbReference>
<dbReference type="FunFam" id="3.30.70.330:FF:000520">
    <property type="entry name" value="Polyadenylate-binding protein"/>
    <property type="match status" value="1"/>
</dbReference>
<dbReference type="OrthoDB" id="19742at2759"/>
<dbReference type="CDD" id="cd12379">
    <property type="entry name" value="RRM2_I_PABPs"/>
    <property type="match status" value="1"/>
</dbReference>
<dbReference type="InterPro" id="IPR035979">
    <property type="entry name" value="RBD_domain_sf"/>
</dbReference>
<keyword evidence="5 13" id="KW-0963">Cytoplasm</keyword>
<keyword evidence="11" id="KW-0539">Nucleus</keyword>
<evidence type="ECO:0000256" key="12">
    <source>
        <dbReference type="PROSITE-ProRule" id="PRU00176"/>
    </source>
</evidence>
<dbReference type="Proteomes" id="UP000076532">
    <property type="component" value="Unassembled WGS sequence"/>
</dbReference>
<keyword evidence="6" id="KW-0507">mRNA processing</keyword>
<evidence type="ECO:0000313" key="18">
    <source>
        <dbReference type="Proteomes" id="UP000076532"/>
    </source>
</evidence>
<dbReference type="GO" id="GO:0006417">
    <property type="term" value="P:regulation of translation"/>
    <property type="evidence" value="ECO:0007669"/>
    <property type="project" value="UniProtKB-KW"/>
</dbReference>
<evidence type="ECO:0000259" key="16">
    <source>
        <dbReference type="PROSITE" id="PS51309"/>
    </source>
</evidence>
<dbReference type="InterPro" id="IPR006515">
    <property type="entry name" value="PABP_1234"/>
</dbReference>
<evidence type="ECO:0000256" key="6">
    <source>
        <dbReference type="ARBA" id="ARBA00022664"/>
    </source>
</evidence>
<dbReference type="CDD" id="cd12380">
    <property type="entry name" value="RRM3_I_PABPs"/>
    <property type="match status" value="1"/>
</dbReference>
<feature type="compositionally biased region" description="Pro residues" evidence="14">
    <location>
        <begin position="525"/>
        <end position="563"/>
    </location>
</feature>
<keyword evidence="4" id="KW-0813">Transport</keyword>
<organism evidence="17 18">
    <name type="scientific">Athelia psychrophila</name>
    <dbReference type="NCBI Taxonomy" id="1759441"/>
    <lineage>
        <taxon>Eukaryota</taxon>
        <taxon>Fungi</taxon>
        <taxon>Dikarya</taxon>
        <taxon>Basidiomycota</taxon>
        <taxon>Agaricomycotina</taxon>
        <taxon>Agaricomycetes</taxon>
        <taxon>Agaricomycetidae</taxon>
        <taxon>Atheliales</taxon>
        <taxon>Atheliaceae</taxon>
        <taxon>Athelia</taxon>
    </lineage>
</organism>
<evidence type="ECO:0000256" key="13">
    <source>
        <dbReference type="RuleBase" id="RU362004"/>
    </source>
</evidence>
<evidence type="ECO:0000256" key="7">
    <source>
        <dbReference type="ARBA" id="ARBA00022737"/>
    </source>
</evidence>
<feature type="compositionally biased region" description="Low complexity" evidence="14">
    <location>
        <begin position="448"/>
        <end position="459"/>
    </location>
</feature>
<dbReference type="InterPro" id="IPR000504">
    <property type="entry name" value="RRM_dom"/>
</dbReference>
<dbReference type="Pfam" id="PF00076">
    <property type="entry name" value="RRM_1"/>
    <property type="match status" value="4"/>
</dbReference>
<dbReference type="FunFam" id="3.30.70.330:FF:000003">
    <property type="entry name" value="Polyadenylate-binding protein"/>
    <property type="match status" value="1"/>
</dbReference>
<protein>
    <recommendedName>
        <fullName evidence="13">Polyadenylate-binding protein</fullName>
        <shortName evidence="13">PABP</shortName>
    </recommendedName>
</protein>
<evidence type="ECO:0000313" key="17">
    <source>
        <dbReference type="EMBL" id="KZP19483.1"/>
    </source>
</evidence>
<name>A0A166I2L5_9AGAM</name>
<feature type="compositionally biased region" description="Pro residues" evidence="14">
    <location>
        <begin position="14"/>
        <end position="30"/>
    </location>
</feature>
<dbReference type="PANTHER" id="PTHR24012">
    <property type="entry name" value="RNA BINDING PROTEIN"/>
    <property type="match status" value="1"/>
</dbReference>
<keyword evidence="7" id="KW-0677">Repeat</keyword>
<dbReference type="CDD" id="cd12378">
    <property type="entry name" value="RRM1_I_PABPs"/>
    <property type="match status" value="1"/>
</dbReference>
<gene>
    <name evidence="17" type="ORF">FIBSPDRAFT_932791</name>
</gene>
<evidence type="ECO:0000256" key="1">
    <source>
        <dbReference type="ARBA" id="ARBA00004123"/>
    </source>
</evidence>
<feature type="domain" description="RRM" evidence="15">
    <location>
        <begin position="324"/>
        <end position="401"/>
    </location>
</feature>
<feature type="region of interest" description="Disordered" evidence="14">
    <location>
        <begin position="444"/>
        <end position="596"/>
    </location>
</feature>
<dbReference type="GO" id="GO:0051028">
    <property type="term" value="P:mRNA transport"/>
    <property type="evidence" value="ECO:0007669"/>
    <property type="project" value="UniProtKB-KW"/>
</dbReference>
<dbReference type="CDD" id="cd12381">
    <property type="entry name" value="RRM4_I_PABPs"/>
    <property type="match status" value="1"/>
</dbReference>
<dbReference type="Gene3D" id="1.10.1900.10">
    <property type="entry name" value="c-terminal domain of poly(a) binding protein"/>
    <property type="match status" value="1"/>
</dbReference>